<dbReference type="Pfam" id="PF06776">
    <property type="entry name" value="IalB"/>
    <property type="match status" value="1"/>
</dbReference>
<sequence length="168" mass="16944">MSGVMKYLGAALIFLIPAIAAAADGPVALGGNGGKFGDWTAAAYGTGSAKICYAFTTAQTSKPSWKSRGPVMLTVTERTGSRDEVTLSAGYTYPAKPSVTLAIGTTKVDFYTQGGTAFTASGGETVAAFKNGAAAEAISTGPHGHPVTDDFSLTGFSGAYNAIVKACP</sequence>
<gene>
    <name evidence="2" type="ORF">GCM10010909_18900</name>
</gene>
<evidence type="ECO:0000256" key="1">
    <source>
        <dbReference type="SAM" id="SignalP"/>
    </source>
</evidence>
<reference evidence="3" key="1">
    <citation type="journal article" date="2019" name="Int. J. Syst. Evol. Microbiol.">
        <title>The Global Catalogue of Microorganisms (GCM) 10K type strain sequencing project: providing services to taxonomists for standard genome sequencing and annotation.</title>
        <authorList>
            <consortium name="The Broad Institute Genomics Platform"/>
            <consortium name="The Broad Institute Genome Sequencing Center for Infectious Disease"/>
            <person name="Wu L."/>
            <person name="Ma J."/>
        </authorList>
    </citation>
    <scope>NUCLEOTIDE SEQUENCE [LARGE SCALE GENOMIC DNA]</scope>
    <source>
        <strain evidence="3">NBRC 112502</strain>
    </source>
</reference>
<organism evidence="2 3">
    <name type="scientific">Acidocella aquatica</name>
    <dbReference type="NCBI Taxonomy" id="1922313"/>
    <lineage>
        <taxon>Bacteria</taxon>
        <taxon>Pseudomonadati</taxon>
        <taxon>Pseudomonadota</taxon>
        <taxon>Alphaproteobacteria</taxon>
        <taxon>Acetobacterales</taxon>
        <taxon>Acidocellaceae</taxon>
        <taxon>Acidocella</taxon>
    </lineage>
</organism>
<evidence type="ECO:0000313" key="2">
    <source>
        <dbReference type="EMBL" id="GLR67209.1"/>
    </source>
</evidence>
<dbReference type="Proteomes" id="UP001156641">
    <property type="component" value="Unassembled WGS sequence"/>
</dbReference>
<dbReference type="InterPro" id="IPR038696">
    <property type="entry name" value="IalB_sf"/>
</dbReference>
<dbReference type="InterPro" id="IPR010642">
    <property type="entry name" value="Invasion_prot_B"/>
</dbReference>
<dbReference type="EMBL" id="BSOS01000065">
    <property type="protein sequence ID" value="GLR67209.1"/>
    <property type="molecule type" value="Genomic_DNA"/>
</dbReference>
<comment type="caution">
    <text evidence="2">The sequence shown here is derived from an EMBL/GenBank/DDBJ whole genome shotgun (WGS) entry which is preliminary data.</text>
</comment>
<evidence type="ECO:0000313" key="3">
    <source>
        <dbReference type="Proteomes" id="UP001156641"/>
    </source>
</evidence>
<keyword evidence="3" id="KW-1185">Reference proteome</keyword>
<keyword evidence="1" id="KW-0732">Signal</keyword>
<protein>
    <recommendedName>
        <fullName evidence="4">Mlr4354 like protein</fullName>
    </recommendedName>
</protein>
<evidence type="ECO:0008006" key="4">
    <source>
        <dbReference type="Google" id="ProtNLM"/>
    </source>
</evidence>
<feature type="signal peptide" evidence="1">
    <location>
        <begin position="1"/>
        <end position="22"/>
    </location>
</feature>
<accession>A0ABQ6A400</accession>
<feature type="chain" id="PRO_5047439876" description="Mlr4354 like protein" evidence="1">
    <location>
        <begin position="23"/>
        <end position="168"/>
    </location>
</feature>
<proteinExistence type="predicted"/>
<dbReference type="Gene3D" id="2.60.40.1880">
    <property type="entry name" value="Invasion associated locus B (IalB) protein"/>
    <property type="match status" value="1"/>
</dbReference>
<name>A0ABQ6A400_9PROT</name>